<evidence type="ECO:0000313" key="2">
    <source>
        <dbReference type="Proteomes" id="UP001165368"/>
    </source>
</evidence>
<evidence type="ECO:0000313" key="1">
    <source>
        <dbReference type="EMBL" id="MCG2623924.1"/>
    </source>
</evidence>
<gene>
    <name evidence="1" type="ORF">LVY72_18690</name>
</gene>
<keyword evidence="1" id="KW-0378">Hydrolase</keyword>
<dbReference type="InterPro" id="IPR036412">
    <property type="entry name" value="HAD-like_sf"/>
</dbReference>
<dbReference type="Proteomes" id="UP001165368">
    <property type="component" value="Unassembled WGS sequence"/>
</dbReference>
<reference evidence="1" key="1">
    <citation type="submission" date="2022-01" db="EMBL/GenBank/DDBJ databases">
        <authorList>
            <person name="Jo J.-H."/>
            <person name="Im W.-T."/>
        </authorList>
    </citation>
    <scope>NUCLEOTIDE SEQUENCE</scope>
    <source>
        <strain evidence="1">I2-34</strain>
    </source>
</reference>
<dbReference type="Gene3D" id="3.30.1240.10">
    <property type="match status" value="1"/>
</dbReference>
<keyword evidence="2" id="KW-1185">Reference proteome</keyword>
<dbReference type="SFLD" id="SFLDS00003">
    <property type="entry name" value="Haloacid_Dehalogenase"/>
    <property type="match status" value="1"/>
</dbReference>
<dbReference type="RefSeq" id="WP_237824670.1">
    <property type="nucleotide sequence ID" value="NZ_JAKLTQ010000018.1"/>
</dbReference>
<sequence length="278" mass="30176">MTARFWSSIPRTSHDVRLVVSDLDGTLLAGDGAVPATFWPLLERMNARGITFVPASGRQYATLARMFAQAPAGTPFIAENGTLVVRDGDVLCATCIDVPTVKDVIHKVRDATEPARDLGLVVCGRRSAYIERRDTEFITEAERYYAQLTAVGDLTTVTDDVLKLAIYDLAGVESTTRSIFAPLEASHQIAVSGKHWIDIMPQGANKGRAVQQLQQALGVTAAQTAVFGDYLNDLEMLDHADLSFAMGNAHPLVRSRARYIAPTNEEHGVVTALSHLLS</sequence>
<dbReference type="NCBIfam" id="TIGR00099">
    <property type="entry name" value="Cof-subfamily"/>
    <property type="match status" value="1"/>
</dbReference>
<dbReference type="PANTHER" id="PTHR10000:SF53">
    <property type="entry name" value="5-AMINO-6-(5-PHOSPHO-D-RIBITYLAMINO)URACIL PHOSPHATASE YBJI-RELATED"/>
    <property type="match status" value="1"/>
</dbReference>
<dbReference type="SFLD" id="SFLDG01140">
    <property type="entry name" value="C2.B:_Phosphomannomutase_and_P"/>
    <property type="match status" value="1"/>
</dbReference>
<dbReference type="InterPro" id="IPR023214">
    <property type="entry name" value="HAD_sf"/>
</dbReference>
<accession>A0ABS9LBS7</accession>
<organism evidence="1 2">
    <name type="scientific">Arthrobacter hankyongi</name>
    <dbReference type="NCBI Taxonomy" id="2904801"/>
    <lineage>
        <taxon>Bacteria</taxon>
        <taxon>Bacillati</taxon>
        <taxon>Actinomycetota</taxon>
        <taxon>Actinomycetes</taxon>
        <taxon>Micrococcales</taxon>
        <taxon>Micrococcaceae</taxon>
        <taxon>Arthrobacter</taxon>
    </lineage>
</organism>
<dbReference type="SUPFAM" id="SSF56784">
    <property type="entry name" value="HAD-like"/>
    <property type="match status" value="1"/>
</dbReference>
<dbReference type="CDD" id="cd07518">
    <property type="entry name" value="HAD_YbiV-Like"/>
    <property type="match status" value="1"/>
</dbReference>
<dbReference type="Gene3D" id="3.40.50.1000">
    <property type="entry name" value="HAD superfamily/HAD-like"/>
    <property type="match status" value="1"/>
</dbReference>
<dbReference type="PANTHER" id="PTHR10000">
    <property type="entry name" value="PHOSPHOSERINE PHOSPHATASE"/>
    <property type="match status" value="1"/>
</dbReference>
<dbReference type="InterPro" id="IPR006379">
    <property type="entry name" value="HAD-SF_hydro_IIB"/>
</dbReference>
<protein>
    <submittedName>
        <fullName evidence="1">Cof-type HAD-IIB family hydrolase</fullName>
    </submittedName>
</protein>
<dbReference type="GO" id="GO:0016787">
    <property type="term" value="F:hydrolase activity"/>
    <property type="evidence" value="ECO:0007669"/>
    <property type="project" value="UniProtKB-KW"/>
</dbReference>
<proteinExistence type="predicted"/>
<comment type="caution">
    <text evidence="1">The sequence shown here is derived from an EMBL/GenBank/DDBJ whole genome shotgun (WGS) entry which is preliminary data.</text>
</comment>
<dbReference type="EMBL" id="JAKLTQ010000018">
    <property type="protein sequence ID" value="MCG2623924.1"/>
    <property type="molecule type" value="Genomic_DNA"/>
</dbReference>
<dbReference type="PROSITE" id="PS01228">
    <property type="entry name" value="COF_1"/>
    <property type="match status" value="1"/>
</dbReference>
<dbReference type="InterPro" id="IPR000150">
    <property type="entry name" value="Cof"/>
</dbReference>
<name>A0ABS9LBS7_9MICC</name>
<dbReference type="NCBIfam" id="TIGR01484">
    <property type="entry name" value="HAD-SF-IIB"/>
    <property type="match status" value="1"/>
</dbReference>
<dbReference type="Pfam" id="PF08282">
    <property type="entry name" value="Hydrolase_3"/>
    <property type="match status" value="1"/>
</dbReference>